<keyword evidence="3" id="KW-1185">Reference proteome</keyword>
<reference evidence="2" key="2">
    <citation type="submission" date="2022-01" db="EMBL/GenBank/DDBJ databases">
        <authorList>
            <person name="Yamashiro T."/>
            <person name="Shiraishi A."/>
            <person name="Satake H."/>
            <person name="Nakayama K."/>
        </authorList>
    </citation>
    <scope>NUCLEOTIDE SEQUENCE</scope>
</reference>
<dbReference type="EMBL" id="BQNB010016003">
    <property type="protein sequence ID" value="GJT46659.1"/>
    <property type="molecule type" value="Genomic_DNA"/>
</dbReference>
<evidence type="ECO:0000313" key="2">
    <source>
        <dbReference type="EMBL" id="GJT46659.1"/>
    </source>
</evidence>
<dbReference type="Proteomes" id="UP001151760">
    <property type="component" value="Unassembled WGS sequence"/>
</dbReference>
<feature type="region of interest" description="Disordered" evidence="1">
    <location>
        <begin position="414"/>
        <end position="457"/>
    </location>
</feature>
<reference evidence="2" key="1">
    <citation type="journal article" date="2022" name="Int. J. Mol. Sci.">
        <title>Draft Genome of Tanacetum Coccineum: Genomic Comparison of Closely Related Tanacetum-Family Plants.</title>
        <authorList>
            <person name="Yamashiro T."/>
            <person name="Shiraishi A."/>
            <person name="Nakayama K."/>
            <person name="Satake H."/>
        </authorList>
    </citation>
    <scope>NUCLEOTIDE SEQUENCE</scope>
</reference>
<feature type="compositionally biased region" description="Basic and acidic residues" evidence="1">
    <location>
        <begin position="414"/>
        <end position="425"/>
    </location>
</feature>
<organism evidence="2 3">
    <name type="scientific">Tanacetum coccineum</name>
    <dbReference type="NCBI Taxonomy" id="301880"/>
    <lineage>
        <taxon>Eukaryota</taxon>
        <taxon>Viridiplantae</taxon>
        <taxon>Streptophyta</taxon>
        <taxon>Embryophyta</taxon>
        <taxon>Tracheophyta</taxon>
        <taxon>Spermatophyta</taxon>
        <taxon>Magnoliopsida</taxon>
        <taxon>eudicotyledons</taxon>
        <taxon>Gunneridae</taxon>
        <taxon>Pentapetalae</taxon>
        <taxon>asterids</taxon>
        <taxon>campanulids</taxon>
        <taxon>Asterales</taxon>
        <taxon>Asteraceae</taxon>
        <taxon>Asteroideae</taxon>
        <taxon>Anthemideae</taxon>
        <taxon>Anthemidinae</taxon>
        <taxon>Tanacetum</taxon>
    </lineage>
</organism>
<proteinExistence type="predicted"/>
<sequence length="545" mass="63054">MVSAAEFCDVVRPTPNKVPHSETYLNNMENQSVHAMQDFEQPPAVDFTDNEIHSDSNIIQYSQYLQETQQENVQDTHLQAQQDSMILSMIEQMKAQRINPTLYDGIIISDKHVAMPVIDDEETLILEEKSRSKMSEKAKDPEVINKNISHKPIDYEKLNRISEDFRKRFTPQQEMDAEQAFWFCISNPTSKPSDAYPVKIEAPKEPPKVSLVNESLQKFKFHLARFDNVVKIRTTPDARTKETKTSLPALPDFISVFKFKERVFNLEKDLSEIKQVDQYAKSLSFILVIVDRYIDNKLGDTINKAIQAHNFDCREEAQAEKREYIVLDDSTKNVSKSLEVVVLTKSSSQPQSSYEAAATLSEFELTKILIDKMENNKSFDVADYKKELYDALVKSYNTDKDIFKSYGEVFSLKRSRDERDKDRDPSAGSDRGTKRRKSSKDVESSRDSRSKEKKSSSTCKSITELEYHFEEFSKATTKRLDWHNPENKPYPFDLRKPLLLIQDHRGRQSIPQDYFINNDLEYLKGGDLSRRYSTSMTKTKAATYC</sequence>
<evidence type="ECO:0000256" key="1">
    <source>
        <dbReference type="SAM" id="MobiDB-lite"/>
    </source>
</evidence>
<feature type="compositionally biased region" description="Basic and acidic residues" evidence="1">
    <location>
        <begin position="439"/>
        <end position="455"/>
    </location>
</feature>
<evidence type="ECO:0000313" key="3">
    <source>
        <dbReference type="Proteomes" id="UP001151760"/>
    </source>
</evidence>
<comment type="caution">
    <text evidence="2">The sequence shown here is derived from an EMBL/GenBank/DDBJ whole genome shotgun (WGS) entry which is preliminary data.</text>
</comment>
<name>A0ABQ5E747_9ASTR</name>
<accession>A0ABQ5E747</accession>
<gene>
    <name evidence="2" type="ORF">Tco_0955374</name>
</gene>
<protein>
    <submittedName>
        <fullName evidence="2">Uncharacterized protein</fullName>
    </submittedName>
</protein>